<evidence type="ECO:0000259" key="1">
    <source>
        <dbReference type="PROSITE" id="PS51186"/>
    </source>
</evidence>
<proteinExistence type="predicted"/>
<dbReference type="PANTHER" id="PTHR43451:SF1">
    <property type="entry name" value="ACETYLTRANSFERASE"/>
    <property type="match status" value="1"/>
</dbReference>
<dbReference type="EMBL" id="FLOC01000007">
    <property type="protein sequence ID" value="SBS29852.1"/>
    <property type="molecule type" value="Genomic_DNA"/>
</dbReference>
<evidence type="ECO:0000313" key="2">
    <source>
        <dbReference type="EMBL" id="SBS29852.1"/>
    </source>
</evidence>
<accession>A0A1A8TB52</accession>
<keyword evidence="3" id="KW-1185">Reference proteome</keyword>
<keyword evidence="2" id="KW-0012">Acyltransferase</keyword>
<dbReference type="PANTHER" id="PTHR43451">
    <property type="entry name" value="ACETYLTRANSFERASE (GNAT) FAMILY PROTEIN"/>
    <property type="match status" value="1"/>
</dbReference>
<dbReference type="InterPro" id="IPR000182">
    <property type="entry name" value="GNAT_dom"/>
</dbReference>
<sequence>MKIRTLTPQDLDAASTVCLAAFHHSVAPMLCAEGIATFQSVAAPEAFRERMNKDTTMLVAEADGEVFGVAELREGHHLSMLFVRPDKQEQGIGRALLEELLNHAGSDTVTVKASLTSVSAYENYGFEITGEVGQSAGLTYQPMELVIL</sequence>
<dbReference type="RefSeq" id="WP_067208318.1">
    <property type="nucleotide sequence ID" value="NZ_FLOC01000007.1"/>
</dbReference>
<gene>
    <name evidence="2" type="primary">yafP_2</name>
    <name evidence="2" type="ORF">MAQ5080_01521</name>
</gene>
<dbReference type="PROSITE" id="PS51186">
    <property type="entry name" value="GNAT"/>
    <property type="match status" value="1"/>
</dbReference>
<dbReference type="AlphaFoldDB" id="A0A1A8TB52"/>
<dbReference type="STRING" id="295068.MAQ5080_01521"/>
<evidence type="ECO:0000313" key="3">
    <source>
        <dbReference type="Proteomes" id="UP000092627"/>
    </source>
</evidence>
<dbReference type="Pfam" id="PF13673">
    <property type="entry name" value="Acetyltransf_10"/>
    <property type="match status" value="1"/>
</dbReference>
<dbReference type="SUPFAM" id="SSF55729">
    <property type="entry name" value="Acyl-CoA N-acyltransferases (Nat)"/>
    <property type="match status" value="1"/>
</dbReference>
<keyword evidence="2" id="KW-0808">Transferase</keyword>
<dbReference type="Gene3D" id="3.40.630.30">
    <property type="match status" value="1"/>
</dbReference>
<dbReference type="EC" id="2.3.1.-" evidence="2"/>
<dbReference type="InterPro" id="IPR016181">
    <property type="entry name" value="Acyl_CoA_acyltransferase"/>
</dbReference>
<dbReference type="InterPro" id="IPR052564">
    <property type="entry name" value="N-acetyltrans/Recomb-assoc"/>
</dbReference>
<dbReference type="Proteomes" id="UP000092627">
    <property type="component" value="Unassembled WGS sequence"/>
</dbReference>
<dbReference type="GO" id="GO:0016747">
    <property type="term" value="F:acyltransferase activity, transferring groups other than amino-acyl groups"/>
    <property type="evidence" value="ECO:0007669"/>
    <property type="project" value="InterPro"/>
</dbReference>
<organism evidence="2 3">
    <name type="scientific">Marinomonas aquimarina</name>
    <dbReference type="NCBI Taxonomy" id="295068"/>
    <lineage>
        <taxon>Bacteria</taxon>
        <taxon>Pseudomonadati</taxon>
        <taxon>Pseudomonadota</taxon>
        <taxon>Gammaproteobacteria</taxon>
        <taxon>Oceanospirillales</taxon>
        <taxon>Oceanospirillaceae</taxon>
        <taxon>Marinomonas</taxon>
    </lineage>
</organism>
<dbReference type="CDD" id="cd04301">
    <property type="entry name" value="NAT_SF"/>
    <property type="match status" value="1"/>
</dbReference>
<dbReference type="OrthoDB" id="9789605at2"/>
<protein>
    <submittedName>
        <fullName evidence="2">Putative N-acetyltransferase YafP</fullName>
        <ecNumber evidence="2">2.3.1.-</ecNumber>
    </submittedName>
</protein>
<reference evidence="2 3" key="1">
    <citation type="submission" date="2016-06" db="EMBL/GenBank/DDBJ databases">
        <authorList>
            <person name="Kjaerup R.B."/>
            <person name="Dalgaard T.S."/>
            <person name="Juul-Madsen H.R."/>
        </authorList>
    </citation>
    <scope>NUCLEOTIDE SEQUENCE [LARGE SCALE GENOMIC DNA]</scope>
    <source>
        <strain evidence="2 3">CECT 5080</strain>
    </source>
</reference>
<feature type="domain" description="N-acetyltransferase" evidence="1">
    <location>
        <begin position="1"/>
        <end position="144"/>
    </location>
</feature>
<name>A0A1A8TB52_9GAMM</name>